<dbReference type="GO" id="GO:0016787">
    <property type="term" value="F:hydrolase activity"/>
    <property type="evidence" value="ECO:0007669"/>
    <property type="project" value="UniProtKB-KW"/>
</dbReference>
<dbReference type="OrthoDB" id="5600252at2759"/>
<sequence>MAPKKNPQRSSSNNKASSSKSKSSSNSGPRLQISAENENRLRRLLLNSTTTPPLQTTVTDNTNSLSKAQKAKKLKNIYEKLSCEGFSNDHIELALSSLKDNATFETALDWLCLNLAGNELPLKFSGGTSLNSDRGEDWVPYVDSSRRIEGEEEEQRVWLEPRALWDEEDCDGNVLDFRQPSHSGLDYGMLQEESKLGKMIQLMEVSPTRIDNQELMMLLPKSTMQCVWKATKAKEKGDKKSQEQAGHVIRKLKQEISALGLSLDLLEQDFGHQHVYEDMFSTSTPCEHFEAITSFDVEGDSTIESIVDENDLESSSSIGFPLNPVPPSVPLEGELSRTNRKMWRLATSS</sequence>
<evidence type="ECO:0000313" key="4">
    <source>
        <dbReference type="Proteomes" id="UP000886885"/>
    </source>
</evidence>
<accession>A0A8X7XQ29</accession>
<dbReference type="GO" id="GO:0004386">
    <property type="term" value="F:helicase activity"/>
    <property type="evidence" value="ECO:0007669"/>
    <property type="project" value="UniProtKB-KW"/>
</dbReference>
<comment type="caution">
    <text evidence="3">The sequence shown here is derived from an EMBL/GenBank/DDBJ whole genome shotgun (WGS) entry which is preliminary data.</text>
</comment>
<keyword evidence="4" id="KW-1185">Reference proteome</keyword>
<reference evidence="3" key="1">
    <citation type="journal article" date="2020" name="bioRxiv">
        <title>Hybrid origin of Populus tomentosa Carr. identified through genome sequencing and phylogenomic analysis.</title>
        <authorList>
            <person name="An X."/>
            <person name="Gao K."/>
            <person name="Chen Z."/>
            <person name="Li J."/>
            <person name="Yang X."/>
            <person name="Yang X."/>
            <person name="Zhou J."/>
            <person name="Guo T."/>
            <person name="Zhao T."/>
            <person name="Huang S."/>
            <person name="Miao D."/>
            <person name="Khan W.U."/>
            <person name="Rao P."/>
            <person name="Ye M."/>
            <person name="Lei B."/>
            <person name="Liao W."/>
            <person name="Wang J."/>
            <person name="Ji L."/>
            <person name="Li Y."/>
            <person name="Guo B."/>
            <person name="Mustafa N.S."/>
            <person name="Li S."/>
            <person name="Yun Q."/>
            <person name="Keller S.R."/>
            <person name="Mao J."/>
            <person name="Zhang R."/>
            <person name="Strauss S.H."/>
        </authorList>
    </citation>
    <scope>NUCLEOTIDE SEQUENCE</scope>
    <source>
        <strain evidence="3">GM15</strain>
        <tissue evidence="3">Leaf</tissue>
    </source>
</reference>
<proteinExistence type="predicted"/>
<dbReference type="Pfam" id="PF24899">
    <property type="entry name" value="UBA_DHX29"/>
    <property type="match status" value="1"/>
</dbReference>
<feature type="domain" description="ATP-dependent RNA helicase DHX29-like UBA" evidence="2">
    <location>
        <begin position="73"/>
        <end position="125"/>
    </location>
</feature>
<evidence type="ECO:0000256" key="1">
    <source>
        <dbReference type="SAM" id="MobiDB-lite"/>
    </source>
</evidence>
<dbReference type="AlphaFoldDB" id="A0A8X7XQ29"/>
<dbReference type="EMBL" id="JAAWWB010001712">
    <property type="protein sequence ID" value="KAG6735779.1"/>
    <property type="molecule type" value="Genomic_DNA"/>
</dbReference>
<dbReference type="Proteomes" id="UP000886885">
    <property type="component" value="Unassembled WGS sequence"/>
</dbReference>
<gene>
    <name evidence="3" type="ORF">POTOM_061556</name>
</gene>
<feature type="region of interest" description="Disordered" evidence="1">
    <location>
        <begin position="1"/>
        <end position="37"/>
    </location>
</feature>
<organism evidence="3 4">
    <name type="scientific">Populus tomentosa</name>
    <name type="common">Chinese white poplar</name>
    <dbReference type="NCBI Taxonomy" id="118781"/>
    <lineage>
        <taxon>Eukaryota</taxon>
        <taxon>Viridiplantae</taxon>
        <taxon>Streptophyta</taxon>
        <taxon>Embryophyta</taxon>
        <taxon>Tracheophyta</taxon>
        <taxon>Spermatophyta</taxon>
        <taxon>Magnoliopsida</taxon>
        <taxon>eudicotyledons</taxon>
        <taxon>Gunneridae</taxon>
        <taxon>Pentapetalae</taxon>
        <taxon>rosids</taxon>
        <taxon>fabids</taxon>
        <taxon>Malpighiales</taxon>
        <taxon>Salicaceae</taxon>
        <taxon>Saliceae</taxon>
        <taxon>Populus</taxon>
    </lineage>
</organism>
<dbReference type="InterPro" id="IPR056890">
    <property type="entry name" value="UBA_DHX29-like"/>
</dbReference>
<evidence type="ECO:0000259" key="2">
    <source>
        <dbReference type="Pfam" id="PF24899"/>
    </source>
</evidence>
<name>A0A8X7XQ29_POPTO</name>
<protein>
    <recommendedName>
        <fullName evidence="2">ATP-dependent RNA helicase DHX29-like UBA domain-containing protein</fullName>
    </recommendedName>
</protein>
<feature type="compositionally biased region" description="Low complexity" evidence="1">
    <location>
        <begin position="10"/>
        <end position="27"/>
    </location>
</feature>
<evidence type="ECO:0000313" key="3">
    <source>
        <dbReference type="EMBL" id="KAG6735779.1"/>
    </source>
</evidence>